<feature type="transmembrane region" description="Helical" evidence="1">
    <location>
        <begin position="45"/>
        <end position="62"/>
    </location>
</feature>
<keyword evidence="1" id="KW-0472">Membrane</keyword>
<feature type="transmembrane region" description="Helical" evidence="1">
    <location>
        <begin position="271"/>
        <end position="289"/>
    </location>
</feature>
<feature type="transmembrane region" description="Helical" evidence="1">
    <location>
        <begin position="185"/>
        <end position="204"/>
    </location>
</feature>
<dbReference type="EMBL" id="FOZW01000010">
    <property type="protein sequence ID" value="SFT10585.1"/>
    <property type="molecule type" value="Genomic_DNA"/>
</dbReference>
<evidence type="ECO:0000313" key="3">
    <source>
        <dbReference type="EMBL" id="SFT10585.1"/>
    </source>
</evidence>
<name>A0A1I6VAB9_9RHOB</name>
<dbReference type="AlphaFoldDB" id="A0A1I6VAB9"/>
<dbReference type="InterPro" id="IPR000620">
    <property type="entry name" value="EamA_dom"/>
</dbReference>
<feature type="domain" description="EamA" evidence="2">
    <location>
        <begin position="14"/>
        <end position="146"/>
    </location>
</feature>
<keyword evidence="1" id="KW-1133">Transmembrane helix</keyword>
<dbReference type="Pfam" id="PF00892">
    <property type="entry name" value="EamA"/>
    <property type="match status" value="2"/>
</dbReference>
<feature type="transmembrane region" description="Helical" evidence="1">
    <location>
        <begin position="216"/>
        <end position="234"/>
    </location>
</feature>
<dbReference type="InterPro" id="IPR037185">
    <property type="entry name" value="EmrE-like"/>
</dbReference>
<dbReference type="PANTHER" id="PTHR22911:SF135">
    <property type="entry name" value="BLR4310 PROTEIN"/>
    <property type="match status" value="1"/>
</dbReference>
<dbReference type="RefSeq" id="WP_245696146.1">
    <property type="nucleotide sequence ID" value="NZ_FNCL01000010.1"/>
</dbReference>
<sequence length="308" mass="32527">MTDAAAPRMSANATGAAFMVLAMTLFAVEDALFKSVAPGLPPGEATVIFGLTGVTLYTLMTLRAGEAVLHPAMLRPSLLLRTVFEIMGRLFFALSLAYTPLSVTSSILQAAPLVVTAGAALLLGEKVGPRRWAAMAVGFIGVLLIVRPTPEAFRLDALLSIAAMFGFAMRDLYTRAAPPAVSAKQLGILGFAVVTVAGLLLLPFDPAPPRLPQSSELLRLLATGLVGVTAYTALTRAMRSGEVSVVAPFRYSRLLVALVFAYLLFGERPDLWTLAGALLIVVSGCYTLIRSGRSGPAPQKPVRATDRQ</sequence>
<feature type="transmembrane region" description="Helical" evidence="1">
    <location>
        <begin position="131"/>
        <end position="149"/>
    </location>
</feature>
<feature type="transmembrane region" description="Helical" evidence="1">
    <location>
        <begin position="12"/>
        <end position="33"/>
    </location>
</feature>
<keyword evidence="1" id="KW-0812">Transmembrane</keyword>
<gene>
    <name evidence="3" type="ORF">SAMN04488050_110136</name>
</gene>
<feature type="transmembrane region" description="Helical" evidence="1">
    <location>
        <begin position="246"/>
        <end position="265"/>
    </location>
</feature>
<dbReference type="GO" id="GO:0016020">
    <property type="term" value="C:membrane"/>
    <property type="evidence" value="ECO:0007669"/>
    <property type="project" value="InterPro"/>
</dbReference>
<dbReference type="STRING" id="311180.SAMN04488050_110136"/>
<protein>
    <submittedName>
        <fullName evidence="3">Permease of the drug/metabolite transporter (DMT) superfamily</fullName>
    </submittedName>
</protein>
<evidence type="ECO:0000259" key="2">
    <source>
        <dbReference type="Pfam" id="PF00892"/>
    </source>
</evidence>
<dbReference type="SUPFAM" id="SSF103481">
    <property type="entry name" value="Multidrug resistance efflux transporter EmrE"/>
    <property type="match status" value="2"/>
</dbReference>
<organism evidence="3 4">
    <name type="scientific">Alloyangia pacifica</name>
    <dbReference type="NCBI Taxonomy" id="311180"/>
    <lineage>
        <taxon>Bacteria</taxon>
        <taxon>Pseudomonadati</taxon>
        <taxon>Pseudomonadota</taxon>
        <taxon>Alphaproteobacteria</taxon>
        <taxon>Rhodobacterales</taxon>
        <taxon>Roseobacteraceae</taxon>
        <taxon>Alloyangia</taxon>
    </lineage>
</organism>
<keyword evidence="4" id="KW-1185">Reference proteome</keyword>
<proteinExistence type="predicted"/>
<feature type="transmembrane region" description="Helical" evidence="1">
    <location>
        <begin position="155"/>
        <end position="173"/>
    </location>
</feature>
<evidence type="ECO:0000313" key="4">
    <source>
        <dbReference type="Proteomes" id="UP000199392"/>
    </source>
</evidence>
<accession>A0A1I6VAB9</accession>
<evidence type="ECO:0000256" key="1">
    <source>
        <dbReference type="SAM" id="Phobius"/>
    </source>
</evidence>
<dbReference type="PANTHER" id="PTHR22911">
    <property type="entry name" value="ACYL-MALONYL CONDENSING ENZYME-RELATED"/>
    <property type="match status" value="1"/>
</dbReference>
<feature type="domain" description="EamA" evidence="2">
    <location>
        <begin position="158"/>
        <end position="283"/>
    </location>
</feature>
<reference evidence="4" key="1">
    <citation type="submission" date="2016-10" db="EMBL/GenBank/DDBJ databases">
        <authorList>
            <person name="Varghese N."/>
            <person name="Submissions S."/>
        </authorList>
    </citation>
    <scope>NUCLEOTIDE SEQUENCE [LARGE SCALE GENOMIC DNA]</scope>
    <source>
        <strain evidence="4">DSM 26894</strain>
    </source>
</reference>
<dbReference type="Gene3D" id="1.10.3730.20">
    <property type="match status" value="2"/>
</dbReference>
<feature type="transmembrane region" description="Helical" evidence="1">
    <location>
        <begin position="83"/>
        <end position="101"/>
    </location>
</feature>
<dbReference type="Proteomes" id="UP000199392">
    <property type="component" value="Unassembled WGS sequence"/>
</dbReference>